<name>A0A4P8YJI1_9ENTR</name>
<dbReference type="KEGG" id="izh:FEM41_15000"/>
<evidence type="ECO:0000256" key="4">
    <source>
        <dbReference type="PIRSR" id="PIRSR617453-50"/>
    </source>
</evidence>
<organism evidence="6 7">
    <name type="scientific">Jejubacter calystegiae</name>
    <dbReference type="NCBI Taxonomy" id="2579935"/>
    <lineage>
        <taxon>Bacteria</taxon>
        <taxon>Pseudomonadati</taxon>
        <taxon>Pseudomonadota</taxon>
        <taxon>Gammaproteobacteria</taxon>
        <taxon>Enterobacterales</taxon>
        <taxon>Enterobacteriaceae</taxon>
        <taxon>Jejubacter</taxon>
    </lineage>
</organism>
<dbReference type="PROSITE" id="PS50968">
    <property type="entry name" value="BIOTINYL_LIPOYL"/>
    <property type="match status" value="1"/>
</dbReference>
<dbReference type="InterPro" id="IPR033753">
    <property type="entry name" value="GCV_H/Fam206"/>
</dbReference>
<evidence type="ECO:0000259" key="5">
    <source>
        <dbReference type="PROSITE" id="PS50968"/>
    </source>
</evidence>
<keyword evidence="7" id="KW-1185">Reference proteome</keyword>
<dbReference type="InterPro" id="IPR002930">
    <property type="entry name" value="GCV_H"/>
</dbReference>
<keyword evidence="2 3" id="KW-0450">Lipoyl</keyword>
<dbReference type="InterPro" id="IPR000089">
    <property type="entry name" value="Biotin_lipoyl"/>
</dbReference>
<evidence type="ECO:0000313" key="7">
    <source>
        <dbReference type="Proteomes" id="UP000302163"/>
    </source>
</evidence>
<dbReference type="PANTHER" id="PTHR11715:SF3">
    <property type="entry name" value="GLYCINE CLEAVAGE SYSTEM H PROTEIN-RELATED"/>
    <property type="match status" value="1"/>
</dbReference>
<evidence type="ECO:0000313" key="6">
    <source>
        <dbReference type="EMBL" id="QCT20860.1"/>
    </source>
</evidence>
<proteinExistence type="inferred from homology"/>
<dbReference type="Proteomes" id="UP000302163">
    <property type="component" value="Chromosome"/>
</dbReference>
<dbReference type="NCBIfam" id="NF002270">
    <property type="entry name" value="PRK01202.1"/>
    <property type="match status" value="1"/>
</dbReference>
<feature type="modified residue" description="N6-lipoyllysine" evidence="3 4">
    <location>
        <position position="65"/>
    </location>
</feature>
<sequence length="128" mass="14340">MNNIPTELKYTDTHEWLKDEGNGLYRVGITEHAQSLLGDMVFIDLPESQKNYEMNENCATAESVKAASDIYAPISGEVIEVNAGLVDMPELINHSPYEDGWIFVIKSSDPSQLNDLYSPQEYQALIAE</sequence>
<evidence type="ECO:0000256" key="2">
    <source>
        <dbReference type="ARBA" id="ARBA00022823"/>
    </source>
</evidence>
<protein>
    <recommendedName>
        <fullName evidence="3">Glycine cleavage system H protein</fullName>
    </recommendedName>
</protein>
<dbReference type="InterPro" id="IPR017453">
    <property type="entry name" value="GCV_H_sub"/>
</dbReference>
<reference evidence="6 7" key="1">
    <citation type="submission" date="2019-05" db="EMBL/GenBank/DDBJ databases">
        <title>Complete genome sequence of Izhakiella calystegiae KSNA2, an endophyte isolated from beach morning glory (Calystegia soldanella).</title>
        <authorList>
            <person name="Jiang L."/>
            <person name="Jeong J.C."/>
            <person name="Kim C.Y."/>
            <person name="Kim D.H."/>
            <person name="Kim S.W."/>
            <person name="Lee j."/>
        </authorList>
    </citation>
    <scope>NUCLEOTIDE SEQUENCE [LARGE SCALE GENOMIC DNA]</scope>
    <source>
        <strain evidence="6 7">KSNA2</strain>
    </source>
</reference>
<dbReference type="NCBIfam" id="TIGR00527">
    <property type="entry name" value="gcvH"/>
    <property type="match status" value="1"/>
</dbReference>
<dbReference type="HAMAP" id="MF_00272">
    <property type="entry name" value="GcvH"/>
    <property type="match status" value="1"/>
</dbReference>
<evidence type="ECO:0000256" key="3">
    <source>
        <dbReference type="HAMAP-Rule" id="MF_00272"/>
    </source>
</evidence>
<comment type="similarity">
    <text evidence="1 3">Belongs to the GcvH family.</text>
</comment>
<dbReference type="RefSeq" id="WP_138096863.1">
    <property type="nucleotide sequence ID" value="NZ_CP040428.1"/>
</dbReference>
<feature type="domain" description="Lipoyl-binding" evidence="5">
    <location>
        <begin position="24"/>
        <end position="106"/>
    </location>
</feature>
<comment type="function">
    <text evidence="3">The glycine cleavage system catalyzes the degradation of glycine. The H protein shuttles the methylamine group of glycine from the P protein to the T protein.</text>
</comment>
<gene>
    <name evidence="3 6" type="primary">gcvH</name>
    <name evidence="6" type="ORF">FEM41_15000</name>
</gene>
<dbReference type="AlphaFoldDB" id="A0A4P8YJI1"/>
<dbReference type="CDD" id="cd06848">
    <property type="entry name" value="GCS_H"/>
    <property type="match status" value="1"/>
</dbReference>
<dbReference type="OrthoDB" id="9796712at2"/>
<comment type="cofactor">
    <cofactor evidence="3">
        <name>(R)-lipoate</name>
        <dbReference type="ChEBI" id="CHEBI:83088"/>
    </cofactor>
    <text evidence="3">Binds 1 lipoyl cofactor covalently.</text>
</comment>
<evidence type="ECO:0000256" key="1">
    <source>
        <dbReference type="ARBA" id="ARBA00009249"/>
    </source>
</evidence>
<dbReference type="GO" id="GO:0005829">
    <property type="term" value="C:cytosol"/>
    <property type="evidence" value="ECO:0007669"/>
    <property type="project" value="TreeGrafter"/>
</dbReference>
<dbReference type="GO" id="GO:0019464">
    <property type="term" value="P:glycine decarboxylation via glycine cleavage system"/>
    <property type="evidence" value="ECO:0007669"/>
    <property type="project" value="UniProtKB-UniRule"/>
</dbReference>
<dbReference type="EMBL" id="CP040428">
    <property type="protein sequence ID" value="QCT20860.1"/>
    <property type="molecule type" value="Genomic_DNA"/>
</dbReference>
<dbReference type="GO" id="GO:0009249">
    <property type="term" value="P:protein lipoylation"/>
    <property type="evidence" value="ECO:0007669"/>
    <property type="project" value="TreeGrafter"/>
</dbReference>
<comment type="subunit">
    <text evidence="3">The glycine cleavage system is composed of four proteins: P, T, L and H.</text>
</comment>
<dbReference type="Pfam" id="PF01597">
    <property type="entry name" value="GCV_H"/>
    <property type="match status" value="1"/>
</dbReference>
<dbReference type="GO" id="GO:0005960">
    <property type="term" value="C:glycine cleavage complex"/>
    <property type="evidence" value="ECO:0007669"/>
    <property type="project" value="InterPro"/>
</dbReference>
<dbReference type="Gene3D" id="2.40.50.100">
    <property type="match status" value="1"/>
</dbReference>
<accession>A0A4P8YJI1</accession>
<dbReference type="SUPFAM" id="SSF51230">
    <property type="entry name" value="Single hybrid motif"/>
    <property type="match status" value="1"/>
</dbReference>
<dbReference type="PANTHER" id="PTHR11715">
    <property type="entry name" value="GLYCINE CLEAVAGE SYSTEM H PROTEIN"/>
    <property type="match status" value="1"/>
</dbReference>
<dbReference type="InterPro" id="IPR011053">
    <property type="entry name" value="Single_hybrid_motif"/>
</dbReference>